<name>A0A2S7T216_9BACT</name>
<dbReference type="GO" id="GO:0005737">
    <property type="term" value="C:cytoplasm"/>
    <property type="evidence" value="ECO:0007669"/>
    <property type="project" value="TreeGrafter"/>
</dbReference>
<keyword evidence="3" id="KW-1185">Reference proteome</keyword>
<keyword evidence="2" id="KW-0808">Transferase</keyword>
<dbReference type="PANTHER" id="PTHR43792:SF9">
    <property type="entry name" value="RIBOSOMAL-PROTEIN-ALANINE ACETYLTRANSFERASE"/>
    <property type="match status" value="1"/>
</dbReference>
<feature type="domain" description="N-acetyltransferase" evidence="1">
    <location>
        <begin position="24"/>
        <end position="183"/>
    </location>
</feature>
<dbReference type="InterPro" id="IPR051531">
    <property type="entry name" value="N-acetyltransferase"/>
</dbReference>
<protein>
    <submittedName>
        <fullName evidence="2">N-acetyltransferase</fullName>
    </submittedName>
</protein>
<dbReference type="Gene3D" id="3.40.630.30">
    <property type="match status" value="1"/>
</dbReference>
<dbReference type="InterPro" id="IPR016181">
    <property type="entry name" value="Acyl_CoA_acyltransferase"/>
</dbReference>
<dbReference type="PANTHER" id="PTHR43792">
    <property type="entry name" value="GNAT FAMILY, PUTATIVE (AFU_ORTHOLOGUE AFUA_3G00765)-RELATED-RELATED"/>
    <property type="match status" value="1"/>
</dbReference>
<dbReference type="GO" id="GO:0008999">
    <property type="term" value="F:protein-N-terminal-alanine acetyltransferase activity"/>
    <property type="evidence" value="ECO:0007669"/>
    <property type="project" value="TreeGrafter"/>
</dbReference>
<evidence type="ECO:0000313" key="2">
    <source>
        <dbReference type="EMBL" id="PQJ12921.1"/>
    </source>
</evidence>
<dbReference type="Pfam" id="PF13302">
    <property type="entry name" value="Acetyltransf_3"/>
    <property type="match status" value="1"/>
</dbReference>
<reference evidence="2 3" key="1">
    <citation type="submission" date="2018-01" db="EMBL/GenBank/DDBJ databases">
        <title>A novel member of the phylum Bacteroidetes isolated from glacier ice.</title>
        <authorList>
            <person name="Liu Q."/>
            <person name="Xin Y.-H."/>
        </authorList>
    </citation>
    <scope>NUCLEOTIDE SEQUENCE [LARGE SCALE GENOMIC DNA]</scope>
    <source>
        <strain evidence="2 3">RB1R16</strain>
    </source>
</reference>
<gene>
    <name evidence="2" type="ORF">CJD36_004015</name>
</gene>
<dbReference type="EMBL" id="PPSL01000001">
    <property type="protein sequence ID" value="PQJ12921.1"/>
    <property type="molecule type" value="Genomic_DNA"/>
</dbReference>
<organism evidence="2 3">
    <name type="scientific">Flavipsychrobacter stenotrophus</name>
    <dbReference type="NCBI Taxonomy" id="2077091"/>
    <lineage>
        <taxon>Bacteria</taxon>
        <taxon>Pseudomonadati</taxon>
        <taxon>Bacteroidota</taxon>
        <taxon>Chitinophagia</taxon>
        <taxon>Chitinophagales</taxon>
        <taxon>Chitinophagaceae</taxon>
        <taxon>Flavipsychrobacter</taxon>
    </lineage>
</organism>
<evidence type="ECO:0000313" key="3">
    <source>
        <dbReference type="Proteomes" id="UP000239872"/>
    </source>
</evidence>
<dbReference type="PROSITE" id="PS51186">
    <property type="entry name" value="GNAT"/>
    <property type="match status" value="1"/>
</dbReference>
<accession>A0A2S7T216</accession>
<dbReference type="SUPFAM" id="SSF55729">
    <property type="entry name" value="Acyl-CoA N-acyltransferases (Nat)"/>
    <property type="match status" value="1"/>
</dbReference>
<dbReference type="Proteomes" id="UP000239872">
    <property type="component" value="Unassembled WGS sequence"/>
</dbReference>
<comment type="caution">
    <text evidence="2">The sequence shown here is derived from an EMBL/GenBank/DDBJ whole genome shotgun (WGS) entry which is preliminary data.</text>
</comment>
<evidence type="ECO:0000259" key="1">
    <source>
        <dbReference type="PROSITE" id="PS51186"/>
    </source>
</evidence>
<dbReference type="InterPro" id="IPR000182">
    <property type="entry name" value="GNAT_dom"/>
</dbReference>
<dbReference type="AlphaFoldDB" id="A0A2S7T216"/>
<proteinExistence type="predicted"/>
<sequence>MIIENTNAMPHAFDSFPVLHTERLDLIEVTSSHTPDLFQLVTDTRVSRFFNVMPATQVNDMEKVVDRFRKMYADKTGIRWAIQLKGATNIIGTIGFYNITDKHRGVLAYAILPEYWNKGYVSEALKEVLRFGFKELELRRVDAEIRPGNIPSERVLLKYGFTHEGLLRQWVLWNGEYQNMNMYALVVNDWMVNNA</sequence>